<keyword evidence="7" id="KW-0889">Transcription antitermination</keyword>
<protein>
    <recommendedName>
        <fullName evidence="9">Nus factor SuhB</fullName>
        <ecNumber evidence="4">3.1.3.25</ecNumber>
    </recommendedName>
    <alternativeName>
        <fullName evidence="10">Inositol-1-monophosphatase</fullName>
    </alternativeName>
</protein>
<keyword evidence="8 11" id="KW-0460">Magnesium</keyword>
<keyword evidence="7" id="KW-0804">Transcription</keyword>
<sequence>MTTIDIAQREAALKRIVTEAGDTALRFFHSRKAGEYELKGHQDILTEADTFVEAMILRAIGDAFPDDMILGEESASQPASAESLWVVDPIDGTANFARGIAHFCVCIAWVHQGVTELGAIYNPSSQELYLARRGHYALKNDRPLRCTAVSDTQRAAVELGWSARHGQRRYLEVMSSILNLGTSVRRGGSGALALAWVAEGRTDGYVEIHMNAWDCLAGMLLVREAGGRIGIAPQTAEGIFNGLPVLAVAPGIASELSRAAGIPLAEEPQATDYHASGSEAALVAGTAVNDGESGAAPESAITQATDAVQPAVPHYPRPPVSLIVEDFPGWGMDIYIGGSAGVSDAALLAEHDIGVVINCAVNLDIDWVNTPETGAAAHLLSHGAGPVRYYKLGLIDGDGNAPEMLHAGYQLMRSALLQQIPDKASYRNRRRGNILVNCRGGRSRSVALVALFMHLECPERFPTLDAAIALIRDRRQLHPDEWFEAPKPSLTRLAEQAIARERAIAATEQRNER</sequence>
<accession>A0A2S9IEA6</accession>
<dbReference type="SUPFAM" id="SSF52799">
    <property type="entry name" value="(Phosphotyrosine protein) phosphatases II"/>
    <property type="match status" value="1"/>
</dbReference>
<dbReference type="Pfam" id="PF00459">
    <property type="entry name" value="Inositol_P"/>
    <property type="match status" value="1"/>
</dbReference>
<dbReference type="OrthoDB" id="9785695at2"/>
<evidence type="ECO:0000256" key="5">
    <source>
        <dbReference type="ARBA" id="ARBA00022723"/>
    </source>
</evidence>
<feature type="binding site" evidence="11">
    <location>
        <position position="91"/>
    </location>
    <ligand>
        <name>Mg(2+)</name>
        <dbReference type="ChEBI" id="CHEBI:18420"/>
        <label>1</label>
        <note>catalytic</note>
    </ligand>
</feature>
<evidence type="ECO:0000256" key="3">
    <source>
        <dbReference type="ARBA" id="ARBA00009759"/>
    </source>
</evidence>
<dbReference type="PROSITE" id="PS50056">
    <property type="entry name" value="TYR_PHOSPHATASE_2"/>
    <property type="match status" value="1"/>
</dbReference>
<evidence type="ECO:0000256" key="1">
    <source>
        <dbReference type="ARBA" id="ARBA00001033"/>
    </source>
</evidence>
<organism evidence="13 14">
    <name type="scientific">Pantoea coffeiphila</name>
    <dbReference type="NCBI Taxonomy" id="1465635"/>
    <lineage>
        <taxon>Bacteria</taxon>
        <taxon>Pseudomonadati</taxon>
        <taxon>Pseudomonadota</taxon>
        <taxon>Gammaproteobacteria</taxon>
        <taxon>Enterobacterales</taxon>
        <taxon>Erwiniaceae</taxon>
        <taxon>Pantoea</taxon>
    </lineage>
</organism>
<dbReference type="SUPFAM" id="SSF56655">
    <property type="entry name" value="Carbohydrate phosphatase"/>
    <property type="match status" value="1"/>
</dbReference>
<feature type="domain" description="Tyrosine specific protein phosphatases" evidence="12">
    <location>
        <begin position="414"/>
        <end position="475"/>
    </location>
</feature>
<dbReference type="AlphaFoldDB" id="A0A2S9IEA6"/>
<dbReference type="Proteomes" id="UP000239181">
    <property type="component" value="Unassembled WGS sequence"/>
</dbReference>
<dbReference type="PANTHER" id="PTHR20854">
    <property type="entry name" value="INOSITOL MONOPHOSPHATASE"/>
    <property type="match status" value="1"/>
</dbReference>
<comment type="similarity">
    <text evidence="3">Belongs to the inositol monophosphatase superfamily.</text>
</comment>
<dbReference type="Gene3D" id="3.90.190.10">
    <property type="entry name" value="Protein tyrosine phosphatase superfamily"/>
    <property type="match status" value="1"/>
</dbReference>
<dbReference type="PANTHER" id="PTHR20854:SF4">
    <property type="entry name" value="INOSITOL-1-MONOPHOSPHATASE-RELATED"/>
    <property type="match status" value="1"/>
</dbReference>
<keyword evidence="7" id="KW-0805">Transcription regulation</keyword>
<evidence type="ECO:0000256" key="11">
    <source>
        <dbReference type="PIRSR" id="PIRSR600760-2"/>
    </source>
</evidence>
<proteinExistence type="inferred from homology"/>
<comment type="catalytic activity">
    <reaction evidence="1">
        <text>a myo-inositol phosphate + H2O = myo-inositol + phosphate</text>
        <dbReference type="Rhea" id="RHEA:24056"/>
        <dbReference type="ChEBI" id="CHEBI:15377"/>
        <dbReference type="ChEBI" id="CHEBI:17268"/>
        <dbReference type="ChEBI" id="CHEBI:43474"/>
        <dbReference type="ChEBI" id="CHEBI:84139"/>
        <dbReference type="EC" id="3.1.3.25"/>
    </reaction>
</comment>
<evidence type="ECO:0000313" key="13">
    <source>
        <dbReference type="EMBL" id="PRD16125.1"/>
    </source>
</evidence>
<evidence type="ECO:0000259" key="12">
    <source>
        <dbReference type="PROSITE" id="PS50056"/>
    </source>
</evidence>
<dbReference type="InterPro" id="IPR000760">
    <property type="entry name" value="Inositol_monophosphatase-like"/>
</dbReference>
<dbReference type="EC" id="3.1.3.25" evidence="4"/>
<feature type="binding site" evidence="11">
    <location>
        <position position="90"/>
    </location>
    <ligand>
        <name>Mg(2+)</name>
        <dbReference type="ChEBI" id="CHEBI:18420"/>
        <label>2</label>
    </ligand>
</feature>
<dbReference type="RefSeq" id="WP_105592257.1">
    <property type="nucleotide sequence ID" value="NZ_PDET01000004.1"/>
</dbReference>
<keyword evidence="5 11" id="KW-0479">Metal-binding</keyword>
<name>A0A2S9IEA6_9GAMM</name>
<dbReference type="InterPro" id="IPR033942">
    <property type="entry name" value="IMPase"/>
</dbReference>
<evidence type="ECO:0000256" key="9">
    <source>
        <dbReference type="ARBA" id="ARBA00023884"/>
    </source>
</evidence>
<reference evidence="13 14" key="1">
    <citation type="submission" date="2017-10" db="EMBL/GenBank/DDBJ databases">
        <title>Draft genome of two endophytic bacteria isolated from 'guarana' Paullinia cupana (Mart.) Ducke.</title>
        <authorList>
            <person name="Siqueira K.A."/>
            <person name="Liotti R.G."/>
            <person name="Mendes T.A."/>
            <person name="Soares M.A."/>
        </authorList>
    </citation>
    <scope>NUCLEOTIDE SEQUENCE [LARGE SCALE GENOMIC DNA]</scope>
    <source>
        <strain evidence="13 14">342</strain>
    </source>
</reference>
<evidence type="ECO:0000256" key="6">
    <source>
        <dbReference type="ARBA" id="ARBA00022801"/>
    </source>
</evidence>
<comment type="cofactor">
    <cofactor evidence="2 11">
        <name>Mg(2+)</name>
        <dbReference type="ChEBI" id="CHEBI:18420"/>
    </cofactor>
</comment>
<keyword evidence="6" id="KW-0378">Hydrolase</keyword>
<dbReference type="CDD" id="cd01639">
    <property type="entry name" value="IMPase"/>
    <property type="match status" value="1"/>
</dbReference>
<dbReference type="PRINTS" id="PR00377">
    <property type="entry name" value="IMPHPHTASES"/>
</dbReference>
<dbReference type="GO" id="GO:0046872">
    <property type="term" value="F:metal ion binding"/>
    <property type="evidence" value="ECO:0007669"/>
    <property type="project" value="UniProtKB-KW"/>
</dbReference>
<dbReference type="InterPro" id="IPR020583">
    <property type="entry name" value="Inositol_monoP_metal-BS"/>
</dbReference>
<gene>
    <name evidence="13" type="ORF">CQW29_08325</name>
</gene>
<keyword evidence="14" id="KW-1185">Reference proteome</keyword>
<comment type="caution">
    <text evidence="13">The sequence shown here is derived from an EMBL/GenBank/DDBJ whole genome shotgun (WGS) entry which is preliminary data.</text>
</comment>
<feature type="binding site" evidence="11">
    <location>
        <position position="88"/>
    </location>
    <ligand>
        <name>Mg(2+)</name>
        <dbReference type="ChEBI" id="CHEBI:18420"/>
        <label>1</label>
        <note>catalytic</note>
    </ligand>
</feature>
<feature type="binding site" evidence="11">
    <location>
        <position position="72"/>
    </location>
    <ligand>
        <name>Mg(2+)</name>
        <dbReference type="ChEBI" id="CHEBI:18420"/>
        <label>1</label>
        <note>catalytic</note>
    </ligand>
</feature>
<dbReference type="PROSITE" id="PS00629">
    <property type="entry name" value="IMP_1"/>
    <property type="match status" value="1"/>
</dbReference>
<dbReference type="EMBL" id="PDET01000004">
    <property type="protein sequence ID" value="PRD16125.1"/>
    <property type="molecule type" value="Genomic_DNA"/>
</dbReference>
<dbReference type="Gene3D" id="3.40.190.80">
    <property type="match status" value="1"/>
</dbReference>
<evidence type="ECO:0000256" key="2">
    <source>
        <dbReference type="ARBA" id="ARBA00001946"/>
    </source>
</evidence>
<dbReference type="InterPro" id="IPR029021">
    <property type="entry name" value="Prot-tyrosine_phosphatase-like"/>
</dbReference>
<dbReference type="GO" id="GO:0031564">
    <property type="term" value="P:transcription antitermination"/>
    <property type="evidence" value="ECO:0007669"/>
    <property type="project" value="UniProtKB-KW"/>
</dbReference>
<feature type="binding site" evidence="11">
    <location>
        <position position="214"/>
    </location>
    <ligand>
        <name>Mg(2+)</name>
        <dbReference type="ChEBI" id="CHEBI:18420"/>
        <label>1</label>
        <note>catalytic</note>
    </ligand>
</feature>
<evidence type="ECO:0000256" key="7">
    <source>
        <dbReference type="ARBA" id="ARBA00022814"/>
    </source>
</evidence>
<dbReference type="Gene3D" id="3.30.540.10">
    <property type="entry name" value="Fructose-1,6-Bisphosphatase, subunit A, domain 1"/>
    <property type="match status" value="1"/>
</dbReference>
<dbReference type="GO" id="GO:0007165">
    <property type="term" value="P:signal transduction"/>
    <property type="evidence" value="ECO:0007669"/>
    <property type="project" value="TreeGrafter"/>
</dbReference>
<evidence type="ECO:0000256" key="8">
    <source>
        <dbReference type="ARBA" id="ARBA00022842"/>
    </source>
</evidence>
<dbReference type="GO" id="GO:0006020">
    <property type="term" value="P:inositol metabolic process"/>
    <property type="evidence" value="ECO:0007669"/>
    <property type="project" value="TreeGrafter"/>
</dbReference>
<evidence type="ECO:0000256" key="10">
    <source>
        <dbReference type="ARBA" id="ARBA00030730"/>
    </source>
</evidence>
<dbReference type="InterPro" id="IPR000387">
    <property type="entry name" value="Tyr_Pase_dom"/>
</dbReference>
<evidence type="ECO:0000256" key="4">
    <source>
        <dbReference type="ARBA" id="ARBA00013106"/>
    </source>
</evidence>
<evidence type="ECO:0000313" key="14">
    <source>
        <dbReference type="Proteomes" id="UP000239181"/>
    </source>
</evidence>
<dbReference type="GO" id="GO:0008934">
    <property type="term" value="F:inositol monophosphate 1-phosphatase activity"/>
    <property type="evidence" value="ECO:0007669"/>
    <property type="project" value="InterPro"/>
</dbReference>